<dbReference type="Proteomes" id="UP000499080">
    <property type="component" value="Unassembled WGS sequence"/>
</dbReference>
<evidence type="ECO:0000313" key="3">
    <source>
        <dbReference type="Proteomes" id="UP000499080"/>
    </source>
</evidence>
<dbReference type="InterPro" id="IPR036047">
    <property type="entry name" value="F-box-like_dom_sf"/>
</dbReference>
<dbReference type="InterPro" id="IPR032675">
    <property type="entry name" value="LRR_dom_sf"/>
</dbReference>
<accession>A0A4Y2C685</accession>
<keyword evidence="3" id="KW-1185">Reference proteome</keyword>
<name>A0A4Y2C685_ARAVE</name>
<dbReference type="Pfam" id="PF12937">
    <property type="entry name" value="F-box-like"/>
    <property type="match status" value="1"/>
</dbReference>
<dbReference type="SUPFAM" id="SSF81383">
    <property type="entry name" value="F-box domain"/>
    <property type="match status" value="1"/>
</dbReference>
<dbReference type="AlphaFoldDB" id="A0A4Y2C685"/>
<comment type="caution">
    <text evidence="2">The sequence shown here is derived from an EMBL/GenBank/DDBJ whole genome shotgun (WGS) entry which is preliminary data.</text>
</comment>
<reference evidence="2 3" key="1">
    <citation type="journal article" date="2019" name="Sci. Rep.">
        <title>Orb-weaving spider Araneus ventricosus genome elucidates the spidroin gene catalogue.</title>
        <authorList>
            <person name="Kono N."/>
            <person name="Nakamura H."/>
            <person name="Ohtoshi R."/>
            <person name="Moran D.A.P."/>
            <person name="Shinohara A."/>
            <person name="Yoshida Y."/>
            <person name="Fujiwara M."/>
            <person name="Mori M."/>
            <person name="Tomita M."/>
            <person name="Arakawa K."/>
        </authorList>
    </citation>
    <scope>NUCLEOTIDE SEQUENCE [LARGE SCALE GENOMIC DNA]</scope>
</reference>
<dbReference type="EMBL" id="BGPR01000152">
    <property type="protein sequence ID" value="GBL99961.1"/>
    <property type="molecule type" value="Genomic_DNA"/>
</dbReference>
<proteinExistence type="predicted"/>
<dbReference type="InterPro" id="IPR001810">
    <property type="entry name" value="F-box_dom"/>
</dbReference>
<sequence>MFHSVSSIENIHWENLPFVPLVLIFKFLENRDRLNASLACQNWYNAFECGILWERFNLVFHGDMIDDTRKAVKFVKKHAASLKHLSIQFRRINMIPLQDGINNLKQLFEHLEDSCQLHDFHLENFFHPQQGNLNRTLNTRPTVDAFKAFVKSQRNLKRINFFNVRLSEKDGLDILTEIASKNESLQSLGLTHFLEGTADAHKYVRKFLS</sequence>
<gene>
    <name evidence="2" type="ORF">AVEN_19443_1</name>
</gene>
<dbReference type="PROSITE" id="PS50181">
    <property type="entry name" value="FBOX"/>
    <property type="match status" value="1"/>
</dbReference>
<protein>
    <recommendedName>
        <fullName evidence="1">F-box domain-containing protein</fullName>
    </recommendedName>
</protein>
<feature type="domain" description="F-box" evidence="1">
    <location>
        <begin position="10"/>
        <end position="56"/>
    </location>
</feature>
<evidence type="ECO:0000313" key="2">
    <source>
        <dbReference type="EMBL" id="GBL99961.1"/>
    </source>
</evidence>
<organism evidence="2 3">
    <name type="scientific">Araneus ventricosus</name>
    <name type="common">Orbweaver spider</name>
    <name type="synonym">Epeira ventricosa</name>
    <dbReference type="NCBI Taxonomy" id="182803"/>
    <lineage>
        <taxon>Eukaryota</taxon>
        <taxon>Metazoa</taxon>
        <taxon>Ecdysozoa</taxon>
        <taxon>Arthropoda</taxon>
        <taxon>Chelicerata</taxon>
        <taxon>Arachnida</taxon>
        <taxon>Araneae</taxon>
        <taxon>Araneomorphae</taxon>
        <taxon>Entelegynae</taxon>
        <taxon>Araneoidea</taxon>
        <taxon>Araneidae</taxon>
        <taxon>Araneus</taxon>
    </lineage>
</organism>
<dbReference type="Gene3D" id="1.20.1280.50">
    <property type="match status" value="1"/>
</dbReference>
<evidence type="ECO:0000259" key="1">
    <source>
        <dbReference type="PROSITE" id="PS50181"/>
    </source>
</evidence>
<dbReference type="Gene3D" id="3.80.10.10">
    <property type="entry name" value="Ribonuclease Inhibitor"/>
    <property type="match status" value="1"/>
</dbReference>
<dbReference type="OrthoDB" id="7657389at2759"/>